<accession>A0A232LSI8</accession>
<proteinExistence type="predicted"/>
<feature type="transmembrane region" description="Helical" evidence="2">
    <location>
        <begin position="257"/>
        <end position="277"/>
    </location>
</feature>
<dbReference type="AlphaFoldDB" id="A0A232LSI8"/>
<evidence type="ECO:0000256" key="2">
    <source>
        <dbReference type="SAM" id="Phobius"/>
    </source>
</evidence>
<keyword evidence="2" id="KW-0472">Membrane</keyword>
<evidence type="ECO:0000313" key="4">
    <source>
        <dbReference type="Proteomes" id="UP000243515"/>
    </source>
</evidence>
<dbReference type="InterPro" id="IPR018830">
    <property type="entry name" value="DUF2434"/>
</dbReference>
<evidence type="ECO:0000313" key="3">
    <source>
        <dbReference type="EMBL" id="OXV07130.1"/>
    </source>
</evidence>
<keyword evidence="2" id="KW-0812">Transmembrane</keyword>
<feature type="transmembrane region" description="Helical" evidence="2">
    <location>
        <begin position="212"/>
        <end position="230"/>
    </location>
</feature>
<name>A0A232LSI8_9EURO</name>
<keyword evidence="2" id="KW-1133">Transmembrane helix</keyword>
<sequence length="509" mass="57475">MPLFSNRDLVPFAPGQNDTDVVVNGLHFNLTTLNYFNYTLYSNGTLSNGSDCWLVFNNYQPLMNMNGTFTNGTSCYSPVFGLGDHGKAGVVFATLFATSIMVTLVNLRKHGKRFLPKEKRWRAVGRRWQWYWMLYIAACGLISSFMSIDVDRYYVQSTPLILQSFFYCLMLPGLMASVWEGVRHWGSWQERQIIDRDPQALSAHSTRQSQEFWIPLVFYLFAWLNVFLTIPRSWTPIELQRSPEQQEFTARPTATDVRFKAAGILAVAGLIVICYSLEHSIYRYCARPSGGLRYRTFYVSAAPTKFKMAITILAVRIGYTIASSFEWSISPFKYDVNSGWIFGLGYAPALLMIVVFNIYGYFEPNEDQVLIAQHAERDQAADSELGIGPKKPNWWKTLRPDYRSPTLDENGRLRSLAAEIGGGRPTQRKIENYIQLGTMRTHYLDDCDTEESAGHDAKVSGSSGNTRTGNIIPPANRHSSGAESIMTRSSSDSISPSAPPQKVKSMLDI</sequence>
<feature type="transmembrane region" description="Helical" evidence="2">
    <location>
        <begin position="297"/>
        <end position="319"/>
    </location>
</feature>
<feature type="region of interest" description="Disordered" evidence="1">
    <location>
        <begin position="449"/>
        <end position="509"/>
    </location>
</feature>
<dbReference type="OrthoDB" id="5308502at2759"/>
<organism evidence="3 4">
    <name type="scientific">Elaphomyces granulatus</name>
    <dbReference type="NCBI Taxonomy" id="519963"/>
    <lineage>
        <taxon>Eukaryota</taxon>
        <taxon>Fungi</taxon>
        <taxon>Dikarya</taxon>
        <taxon>Ascomycota</taxon>
        <taxon>Pezizomycotina</taxon>
        <taxon>Eurotiomycetes</taxon>
        <taxon>Eurotiomycetidae</taxon>
        <taxon>Eurotiales</taxon>
        <taxon>Elaphomycetaceae</taxon>
        <taxon>Elaphomyces</taxon>
    </lineage>
</organism>
<gene>
    <name evidence="3" type="ORF">Egran_05105</name>
</gene>
<feature type="compositionally biased region" description="Polar residues" evidence="1">
    <location>
        <begin position="477"/>
        <end position="488"/>
    </location>
</feature>
<feature type="transmembrane region" description="Helical" evidence="2">
    <location>
        <begin position="339"/>
        <end position="362"/>
    </location>
</feature>
<reference evidence="3 4" key="1">
    <citation type="journal article" date="2015" name="Environ. Microbiol.">
        <title>Metagenome sequence of Elaphomyces granulatus from sporocarp tissue reveals Ascomycota ectomycorrhizal fingerprints of genome expansion and a Proteobacteria-rich microbiome.</title>
        <authorList>
            <person name="Quandt C.A."/>
            <person name="Kohler A."/>
            <person name="Hesse C.N."/>
            <person name="Sharpton T.J."/>
            <person name="Martin F."/>
            <person name="Spatafora J.W."/>
        </authorList>
    </citation>
    <scope>NUCLEOTIDE SEQUENCE [LARGE SCALE GENOMIC DNA]</scope>
    <source>
        <strain evidence="3 4">OSC145934</strain>
    </source>
</reference>
<evidence type="ECO:0000256" key="1">
    <source>
        <dbReference type="SAM" id="MobiDB-lite"/>
    </source>
</evidence>
<comment type="caution">
    <text evidence="3">The sequence shown here is derived from an EMBL/GenBank/DDBJ whole genome shotgun (WGS) entry which is preliminary data.</text>
</comment>
<dbReference type="Proteomes" id="UP000243515">
    <property type="component" value="Unassembled WGS sequence"/>
</dbReference>
<feature type="transmembrane region" description="Helical" evidence="2">
    <location>
        <begin position="128"/>
        <end position="148"/>
    </location>
</feature>
<dbReference type="Pfam" id="PF10361">
    <property type="entry name" value="DUF2434"/>
    <property type="match status" value="1"/>
</dbReference>
<protein>
    <submittedName>
        <fullName evidence="3">Uncharacterized protein</fullName>
    </submittedName>
</protein>
<dbReference type="EMBL" id="NPHW01005064">
    <property type="protein sequence ID" value="OXV07130.1"/>
    <property type="molecule type" value="Genomic_DNA"/>
</dbReference>
<feature type="transmembrane region" description="Helical" evidence="2">
    <location>
        <begin position="160"/>
        <end position="182"/>
    </location>
</feature>
<feature type="transmembrane region" description="Helical" evidence="2">
    <location>
        <begin position="88"/>
        <end position="107"/>
    </location>
</feature>
<keyword evidence="4" id="KW-1185">Reference proteome</keyword>
<feature type="compositionally biased region" description="Polar residues" evidence="1">
    <location>
        <begin position="460"/>
        <end position="469"/>
    </location>
</feature>